<dbReference type="OrthoDB" id="5934625at2759"/>
<gene>
    <name evidence="1" type="ORF">T03_11339</name>
</gene>
<keyword evidence="2" id="KW-1185">Reference proteome</keyword>
<evidence type="ECO:0000313" key="1">
    <source>
        <dbReference type="EMBL" id="KRY26083.1"/>
    </source>
</evidence>
<dbReference type="EMBL" id="JYDI01001970">
    <property type="protein sequence ID" value="KRY26083.1"/>
    <property type="molecule type" value="Genomic_DNA"/>
</dbReference>
<organism evidence="1 2">
    <name type="scientific">Trichinella britovi</name>
    <name type="common">Parasitic roundworm</name>
    <dbReference type="NCBI Taxonomy" id="45882"/>
    <lineage>
        <taxon>Eukaryota</taxon>
        <taxon>Metazoa</taxon>
        <taxon>Ecdysozoa</taxon>
        <taxon>Nematoda</taxon>
        <taxon>Enoplea</taxon>
        <taxon>Dorylaimia</taxon>
        <taxon>Trichinellida</taxon>
        <taxon>Trichinellidae</taxon>
        <taxon>Trichinella</taxon>
    </lineage>
</organism>
<sequence length="79" mass="9112">MFLLCRNSFQLYLDGGTELPLINLNPPSIVGFSPVSTLLFSNSDNWRSEDCIVLSFISEAFAYRLKEEAPEMDQRCKFW</sequence>
<dbReference type="AlphaFoldDB" id="A0A0V1APF5"/>
<comment type="caution">
    <text evidence="1">The sequence shown here is derived from an EMBL/GenBank/DDBJ whole genome shotgun (WGS) entry which is preliminary data.</text>
</comment>
<protein>
    <submittedName>
        <fullName evidence="1">Uncharacterized protein</fullName>
    </submittedName>
</protein>
<name>A0A0V1APF5_TRIBR</name>
<accession>A0A0V1APF5</accession>
<reference evidence="1 2" key="1">
    <citation type="submission" date="2015-01" db="EMBL/GenBank/DDBJ databases">
        <title>Evolution of Trichinella species and genotypes.</title>
        <authorList>
            <person name="Korhonen P.K."/>
            <person name="Edoardo P."/>
            <person name="Giuseppe L.R."/>
            <person name="Gasser R.B."/>
        </authorList>
    </citation>
    <scope>NUCLEOTIDE SEQUENCE [LARGE SCALE GENOMIC DNA]</scope>
    <source>
        <strain evidence="1">ISS120</strain>
    </source>
</reference>
<evidence type="ECO:0000313" key="2">
    <source>
        <dbReference type="Proteomes" id="UP000054653"/>
    </source>
</evidence>
<proteinExistence type="predicted"/>
<dbReference type="Proteomes" id="UP000054653">
    <property type="component" value="Unassembled WGS sequence"/>
</dbReference>